<comment type="similarity">
    <text evidence="1">Belongs to the Tevenvirinae NAD--protein ADP-ribosyltransferase modA family.</text>
</comment>
<dbReference type="GO" id="GO:0106274">
    <property type="term" value="F:NAD+-protein-arginine ADP-ribosyltransferase activity"/>
    <property type="evidence" value="ECO:0007669"/>
    <property type="project" value="UniProtKB-UniRule"/>
</dbReference>
<feature type="binding site" evidence="1">
    <location>
        <position position="73"/>
    </location>
    <ligand>
        <name>NAD(+)</name>
        <dbReference type="ChEBI" id="CHEBI:57540"/>
    </ligand>
</feature>
<dbReference type="GO" id="GO:0016779">
    <property type="term" value="F:nucleotidyltransferase activity"/>
    <property type="evidence" value="ECO:0007669"/>
    <property type="project" value="UniProtKB-KW"/>
</dbReference>
<dbReference type="InterPro" id="IPR043662">
    <property type="entry name" value="ModB-like"/>
</dbReference>
<comment type="function">
    <text evidence="1">ADP-ribosyltransferase that regulates transcription by ADP-ribosylation of host ribosomal protein S1. Additional identified targets include proteins involved in either translation or cellular metabolism such as elongation factor-Tu or trigger factor. Also reprograms the host's gene-expression system by RNAylating host ribosomal protein S1. ModB can attach NAD-capped RNAs to target proteins post-transcriptionally resulting in covalent RNA-protein conjugates.</text>
</comment>
<comment type="catalytic activity">
    <reaction evidence="1">
        <text>L-arginyl-[protein] + NAD(+) = N(omega)-(ADP-D-ribosyl)-L-arginyl-[protein] + nicotinamide + H(+)</text>
        <dbReference type="Rhea" id="RHEA:19149"/>
        <dbReference type="Rhea" id="RHEA-COMP:10532"/>
        <dbReference type="Rhea" id="RHEA-COMP:15087"/>
        <dbReference type="ChEBI" id="CHEBI:15378"/>
        <dbReference type="ChEBI" id="CHEBI:17154"/>
        <dbReference type="ChEBI" id="CHEBI:29965"/>
        <dbReference type="ChEBI" id="CHEBI:57540"/>
        <dbReference type="ChEBI" id="CHEBI:142554"/>
        <dbReference type="EC" id="2.4.2.31"/>
    </reaction>
</comment>
<keyword evidence="3" id="KW-1185">Reference proteome</keyword>
<evidence type="ECO:0000313" key="3">
    <source>
        <dbReference type="Proteomes" id="UP000201283"/>
    </source>
</evidence>
<dbReference type="SUPFAM" id="SSF56399">
    <property type="entry name" value="ADP-ribosylation"/>
    <property type="match status" value="1"/>
</dbReference>
<dbReference type="Gene3D" id="3.90.176.10">
    <property type="entry name" value="Toxin ADP-ribosyltransferase, Chain A, domain 1"/>
    <property type="match status" value="1"/>
</dbReference>
<dbReference type="GO" id="GO:0044423">
    <property type="term" value="C:virion component"/>
    <property type="evidence" value="ECO:0007669"/>
    <property type="project" value="UniProtKB-UniRule"/>
</dbReference>
<dbReference type="GeneID" id="30308823"/>
<name>A0A172Q1N9_9CAUD</name>
<keyword evidence="1" id="KW-0328">Glycosyltransferase</keyword>
<comment type="subcellular location">
    <subcellularLocation>
        <location evidence="1">Virion</location>
    </subcellularLocation>
    <text evidence="1">This protein is injected from the virion into the bacterial cell.</text>
</comment>
<keyword evidence="1" id="KW-0808">Transferase</keyword>
<dbReference type="EMBL" id="KU878969">
    <property type="protein sequence ID" value="AND75962.1"/>
    <property type="molecule type" value="Genomic_DNA"/>
</dbReference>
<accession>A0A172Q1N9</accession>
<dbReference type="HAMAP" id="MF_04142">
    <property type="entry name" value="MODB_T4"/>
    <property type="match status" value="1"/>
</dbReference>
<feature type="active site" evidence="1">
    <location>
        <position position="171"/>
    </location>
</feature>
<dbReference type="RefSeq" id="YP_009323914.1">
    <property type="nucleotide sequence ID" value="NC_031934.1"/>
</dbReference>
<sequence>MLYPNHRLSEFYDNVKCDDFRENIQCEIDQQYSDLEQSTLWQCMENKPDCIQETLNKIIRKNLTSVVPDKLYRGISKKTLKYLESVGCVGATIEFDRVMSFSKDFKIARNFASYNFYGTKNIFCINDAPFAFDYQEAIFKMICGAPPEEFNGPYPEITRTSNLQLVNDEDEMMFPAGTTLRVDSIEKVYGWQDYTLWNLSVLSY</sequence>
<keyword evidence="1" id="KW-0548">Nucleotidyltransferase</keyword>
<dbReference type="EC" id="2.4.2.31" evidence="1"/>
<proteinExistence type="inferred from homology"/>
<gene>
    <name evidence="1" type="primary">modB</name>
    <name evidence="2" type="ORF">MX01_17</name>
</gene>
<reference evidence="3" key="1">
    <citation type="submission" date="2016-03" db="EMBL/GenBank/DDBJ databases">
        <title>Genome analysis of T4 like phage of avian pathogenic Escherichia coli.</title>
        <authorList>
            <person name="Chen M."/>
            <person name="Xu J."/>
            <person name="Zhang W."/>
        </authorList>
    </citation>
    <scope>NUCLEOTIDE SEQUENCE [LARGE SCALE GENOMIC DNA]</scope>
</reference>
<evidence type="ECO:0000313" key="2">
    <source>
        <dbReference type="EMBL" id="AND75962.1"/>
    </source>
</evidence>
<evidence type="ECO:0000256" key="1">
    <source>
        <dbReference type="HAMAP-Rule" id="MF_04142"/>
    </source>
</evidence>
<keyword evidence="1" id="KW-0946">Virion</keyword>
<organism evidence="2 3">
    <name type="scientific">Escherichia phage MX01</name>
    <dbReference type="NCBI Taxonomy" id="1837930"/>
    <lineage>
        <taxon>Viruses</taxon>
        <taxon>Duplodnaviria</taxon>
        <taxon>Heunggongvirae</taxon>
        <taxon>Uroviricota</taxon>
        <taxon>Caudoviricetes</taxon>
        <taxon>Pantevenvirales</taxon>
        <taxon>Straboviridae</taxon>
        <taxon>Tevenvirinae</taxon>
        <taxon>Dhakavirus</taxon>
        <taxon>Dhakavirus mx01</taxon>
    </lineage>
</organism>
<dbReference type="KEGG" id="vg:30308823"/>
<dbReference type="Proteomes" id="UP000201283">
    <property type="component" value="Genome"/>
</dbReference>
<protein>
    <recommendedName>
        <fullName evidence="1">NAD--protein ADP-ribosyltransferase modB</fullName>
        <ecNumber evidence="1">2.4.2.31</ecNumber>
    </recommendedName>
</protein>